<comment type="caution">
    <text evidence="7">The sequence shown here is derived from an EMBL/GenBank/DDBJ whole genome shotgun (WGS) entry which is preliminary data.</text>
</comment>
<evidence type="ECO:0000313" key="8">
    <source>
        <dbReference type="Proteomes" id="UP000436088"/>
    </source>
</evidence>
<sequence length="281" mass="30947">MSTAILKLTLLTAFVALLSIILSPKFLAPPEVPGSNTHLHEAQTIHLPSAFGPESLAFDPHGDGPYTGVADGRILKWQAHALGWTDFAFLSARRPLGLQFDKKTGDLYIADAYFGFHVVGPAGGLATRLITEVEDQPLYFTNDMDIDEIDDVIYFTDTNCLILLCWQFLPSILSHDKTGRLIKCNKSGKEAKVLLRDLAFANGVALSEDRSFLLVAETATCRVLRLWLRGPNVGNVDVFAEVPGFPDNIRRNTKGEFWVALHSKKGLFAKLVLSYGLFGRA</sequence>
<dbReference type="InterPro" id="IPR018119">
    <property type="entry name" value="Strictosidine_synth_cons-reg"/>
</dbReference>
<feature type="signal peptide" evidence="5">
    <location>
        <begin position="1"/>
        <end position="28"/>
    </location>
</feature>
<dbReference type="InterPro" id="IPR011042">
    <property type="entry name" value="6-blade_b-propeller_TolB-like"/>
</dbReference>
<dbReference type="AlphaFoldDB" id="A0A6A3D3F1"/>
<dbReference type="GO" id="GO:0016787">
    <property type="term" value="F:hydrolase activity"/>
    <property type="evidence" value="ECO:0007669"/>
    <property type="project" value="TreeGrafter"/>
</dbReference>
<dbReference type="Pfam" id="PF20067">
    <property type="entry name" value="SSL_N"/>
    <property type="match status" value="1"/>
</dbReference>
<evidence type="ECO:0000256" key="1">
    <source>
        <dbReference type="ARBA" id="ARBA00004116"/>
    </source>
</evidence>
<dbReference type="Proteomes" id="UP000436088">
    <property type="component" value="Unassembled WGS sequence"/>
</dbReference>
<keyword evidence="5" id="KW-0732">Signal</keyword>
<name>A0A6A3D3F1_HIBSY</name>
<dbReference type="Pfam" id="PF03088">
    <property type="entry name" value="Str_synth"/>
    <property type="match status" value="1"/>
</dbReference>
<reference evidence="7" key="1">
    <citation type="submission" date="2019-09" db="EMBL/GenBank/DDBJ databases">
        <title>Draft genome information of white flower Hibiscus syriacus.</title>
        <authorList>
            <person name="Kim Y.-M."/>
        </authorList>
    </citation>
    <scope>NUCLEOTIDE SEQUENCE [LARGE SCALE GENOMIC DNA]</scope>
    <source>
        <strain evidence="7">YM2019G1</strain>
    </source>
</reference>
<dbReference type="Gene3D" id="2.120.10.30">
    <property type="entry name" value="TolB, C-terminal domain"/>
    <property type="match status" value="1"/>
</dbReference>
<comment type="similarity">
    <text evidence="2">Belongs to the strictosidine synthase family.</text>
</comment>
<dbReference type="GO" id="GO:0012505">
    <property type="term" value="C:endomembrane system"/>
    <property type="evidence" value="ECO:0007669"/>
    <property type="project" value="TreeGrafter"/>
</dbReference>
<dbReference type="PANTHER" id="PTHR10426:SF69">
    <property type="entry name" value="PROTEIN STRICTOSIDINE SYNTHASE-LIKE 10"/>
    <property type="match status" value="1"/>
</dbReference>
<dbReference type="SUPFAM" id="SSF63829">
    <property type="entry name" value="Calcium-dependent phosphotriesterase"/>
    <property type="match status" value="1"/>
</dbReference>
<proteinExistence type="inferred from homology"/>
<comment type="subcellular location">
    <subcellularLocation>
        <location evidence="1">Vacuole</location>
    </subcellularLocation>
</comment>
<dbReference type="EMBL" id="VEPZ02000023">
    <property type="protein sequence ID" value="KAE8736006.1"/>
    <property type="molecule type" value="Genomic_DNA"/>
</dbReference>
<keyword evidence="4" id="KW-0325">Glycoprotein</keyword>
<evidence type="ECO:0000259" key="6">
    <source>
        <dbReference type="Pfam" id="PF03088"/>
    </source>
</evidence>
<evidence type="ECO:0000256" key="2">
    <source>
        <dbReference type="ARBA" id="ARBA00009191"/>
    </source>
</evidence>
<organism evidence="7 8">
    <name type="scientific">Hibiscus syriacus</name>
    <name type="common">Rose of Sharon</name>
    <dbReference type="NCBI Taxonomy" id="106335"/>
    <lineage>
        <taxon>Eukaryota</taxon>
        <taxon>Viridiplantae</taxon>
        <taxon>Streptophyta</taxon>
        <taxon>Embryophyta</taxon>
        <taxon>Tracheophyta</taxon>
        <taxon>Spermatophyta</taxon>
        <taxon>Magnoliopsida</taxon>
        <taxon>eudicotyledons</taxon>
        <taxon>Gunneridae</taxon>
        <taxon>Pentapetalae</taxon>
        <taxon>rosids</taxon>
        <taxon>malvids</taxon>
        <taxon>Malvales</taxon>
        <taxon>Malvaceae</taxon>
        <taxon>Malvoideae</taxon>
        <taxon>Hibiscus</taxon>
    </lineage>
</organism>
<evidence type="ECO:0000256" key="3">
    <source>
        <dbReference type="ARBA" id="ARBA00022554"/>
    </source>
</evidence>
<feature type="domain" description="Strictosidine synthase conserved region" evidence="6">
    <location>
        <begin position="142"/>
        <end position="230"/>
    </location>
</feature>
<feature type="chain" id="PRO_5025468942" evidence="5">
    <location>
        <begin position="29"/>
        <end position="281"/>
    </location>
</feature>
<gene>
    <name evidence="7" type="ORF">F3Y22_tig00000218pilonHSYRG00148</name>
</gene>
<evidence type="ECO:0000256" key="4">
    <source>
        <dbReference type="ARBA" id="ARBA00023180"/>
    </source>
</evidence>
<keyword evidence="8" id="KW-1185">Reference proteome</keyword>
<dbReference type="GO" id="GO:0005773">
    <property type="term" value="C:vacuole"/>
    <property type="evidence" value="ECO:0007669"/>
    <property type="project" value="UniProtKB-SubCell"/>
</dbReference>
<accession>A0A6A3D3F1</accession>
<protein>
    <submittedName>
        <fullName evidence="7">Protein STRICTOSIDINE SYNTHASE-LIKE 10</fullName>
    </submittedName>
</protein>
<evidence type="ECO:0000256" key="5">
    <source>
        <dbReference type="SAM" id="SignalP"/>
    </source>
</evidence>
<evidence type="ECO:0000313" key="7">
    <source>
        <dbReference type="EMBL" id="KAE8736006.1"/>
    </source>
</evidence>
<keyword evidence="3" id="KW-0926">Vacuole</keyword>
<dbReference type="PANTHER" id="PTHR10426">
    <property type="entry name" value="STRICTOSIDINE SYNTHASE-RELATED"/>
    <property type="match status" value="1"/>
</dbReference>